<dbReference type="EMBL" id="QWKX01000007">
    <property type="protein sequence ID" value="RIH79260.1"/>
    <property type="molecule type" value="Genomic_DNA"/>
</dbReference>
<dbReference type="AlphaFoldDB" id="A0A399E8Y9"/>
<name>A0A399E8Y9_9DEIN</name>
<reference evidence="2 3" key="1">
    <citation type="submission" date="2018-08" db="EMBL/GenBank/DDBJ databases">
        <title>Meiothermus cateniformans JCM 15151 genome sequencing project.</title>
        <authorList>
            <person name="Da Costa M.S."/>
            <person name="Albuquerque L."/>
            <person name="Raposo P."/>
            <person name="Froufe H.J.C."/>
            <person name="Barroso C.S."/>
            <person name="Egas C."/>
        </authorList>
    </citation>
    <scope>NUCLEOTIDE SEQUENCE [LARGE SCALE GENOMIC DNA]</scope>
    <source>
        <strain evidence="2 3">JCM 15151</strain>
    </source>
</reference>
<accession>A0A399E8Y9</accession>
<protein>
    <recommendedName>
        <fullName evidence="4">Lipoprotein</fullName>
    </recommendedName>
</protein>
<dbReference type="OrthoDB" id="32920at2"/>
<proteinExistence type="predicted"/>
<gene>
    <name evidence="2" type="ORF">Mcate_00434</name>
</gene>
<sequence>MRPKLVLFLCSLLLGACSFVYTGSTVTPQPITITETVLSSRYGLIALNATILERDQEAGWERVVFRLQPNHPLPLANIGDLGRYLRAQLEIRQWRLQCETSNSLPIFGGPHYTLRVVRGTEGAGLFLKPAGEPGTYRLEVGATSPDPPPFSCPVR</sequence>
<comment type="caution">
    <text evidence="2">The sequence shown here is derived from an EMBL/GenBank/DDBJ whole genome shotgun (WGS) entry which is preliminary data.</text>
</comment>
<evidence type="ECO:0008006" key="4">
    <source>
        <dbReference type="Google" id="ProtNLM"/>
    </source>
</evidence>
<dbReference type="PROSITE" id="PS51257">
    <property type="entry name" value="PROKAR_LIPOPROTEIN"/>
    <property type="match status" value="1"/>
</dbReference>
<evidence type="ECO:0000313" key="2">
    <source>
        <dbReference type="EMBL" id="RIH79260.1"/>
    </source>
</evidence>
<evidence type="ECO:0000313" key="3">
    <source>
        <dbReference type="Proteomes" id="UP000266089"/>
    </source>
</evidence>
<evidence type="ECO:0000256" key="1">
    <source>
        <dbReference type="SAM" id="SignalP"/>
    </source>
</evidence>
<feature type="signal peptide" evidence="1">
    <location>
        <begin position="1"/>
        <end position="22"/>
    </location>
</feature>
<dbReference type="RefSeq" id="WP_131455670.1">
    <property type="nucleotide sequence ID" value="NZ_JBHSXZ010000027.1"/>
</dbReference>
<feature type="chain" id="PRO_5017183838" description="Lipoprotein" evidence="1">
    <location>
        <begin position="23"/>
        <end position="155"/>
    </location>
</feature>
<organism evidence="2 3">
    <name type="scientific">Meiothermus taiwanensis</name>
    <dbReference type="NCBI Taxonomy" id="172827"/>
    <lineage>
        <taxon>Bacteria</taxon>
        <taxon>Thermotogati</taxon>
        <taxon>Deinococcota</taxon>
        <taxon>Deinococci</taxon>
        <taxon>Thermales</taxon>
        <taxon>Thermaceae</taxon>
        <taxon>Meiothermus</taxon>
    </lineage>
</organism>
<keyword evidence="1" id="KW-0732">Signal</keyword>
<dbReference type="Proteomes" id="UP000266089">
    <property type="component" value="Unassembled WGS sequence"/>
</dbReference>